<reference evidence="1 2" key="1">
    <citation type="submission" date="2021-06" db="EMBL/GenBank/DDBJ databases">
        <title>Caerostris darwini draft genome.</title>
        <authorList>
            <person name="Kono N."/>
            <person name="Arakawa K."/>
        </authorList>
    </citation>
    <scope>NUCLEOTIDE SEQUENCE [LARGE SCALE GENOMIC DNA]</scope>
</reference>
<protein>
    <submittedName>
        <fullName evidence="1">Uncharacterized protein</fullName>
    </submittedName>
</protein>
<accession>A0AAV4WZF0</accession>
<proteinExistence type="predicted"/>
<name>A0AAV4WZF0_9ARAC</name>
<sequence>MVVAAMFNYLVTKVIGRAFCDLCGVITAFNRVPQIKRVAAAIMHLFHSIFTSYGFHSVCWRCYFNLEYLFLSSRGRWAIVRVLSELSLSLTMCPLWRDGFDCSNKGLRSFTRDRYFSMFSVMMALNNGPLEVL</sequence>
<comment type="caution">
    <text evidence="1">The sequence shown here is derived from an EMBL/GenBank/DDBJ whole genome shotgun (WGS) entry which is preliminary data.</text>
</comment>
<dbReference type="EMBL" id="BPLQ01015333">
    <property type="protein sequence ID" value="GIY87335.1"/>
    <property type="molecule type" value="Genomic_DNA"/>
</dbReference>
<organism evidence="1 2">
    <name type="scientific">Caerostris darwini</name>
    <dbReference type="NCBI Taxonomy" id="1538125"/>
    <lineage>
        <taxon>Eukaryota</taxon>
        <taxon>Metazoa</taxon>
        <taxon>Ecdysozoa</taxon>
        <taxon>Arthropoda</taxon>
        <taxon>Chelicerata</taxon>
        <taxon>Arachnida</taxon>
        <taxon>Araneae</taxon>
        <taxon>Araneomorphae</taxon>
        <taxon>Entelegynae</taxon>
        <taxon>Araneoidea</taxon>
        <taxon>Araneidae</taxon>
        <taxon>Caerostris</taxon>
    </lineage>
</organism>
<gene>
    <name evidence="1" type="ORF">CDAR_87581</name>
</gene>
<dbReference type="Proteomes" id="UP001054837">
    <property type="component" value="Unassembled WGS sequence"/>
</dbReference>
<evidence type="ECO:0000313" key="1">
    <source>
        <dbReference type="EMBL" id="GIY87335.1"/>
    </source>
</evidence>
<dbReference type="AlphaFoldDB" id="A0AAV4WZF0"/>
<evidence type="ECO:0000313" key="2">
    <source>
        <dbReference type="Proteomes" id="UP001054837"/>
    </source>
</evidence>
<keyword evidence="2" id="KW-1185">Reference proteome</keyword>